<dbReference type="GO" id="GO:0003677">
    <property type="term" value="F:DNA binding"/>
    <property type="evidence" value="ECO:0007669"/>
    <property type="project" value="InterPro"/>
</dbReference>
<dbReference type="Pfam" id="PF13560">
    <property type="entry name" value="HTH_31"/>
    <property type="match status" value="1"/>
</dbReference>
<protein>
    <submittedName>
        <fullName evidence="2">Helix-turn-helix domain protein</fullName>
    </submittedName>
</protein>
<evidence type="ECO:0000313" key="2">
    <source>
        <dbReference type="EMBL" id="EAY23963.1"/>
    </source>
</evidence>
<comment type="caution">
    <text evidence="2">The sequence shown here is derived from an EMBL/GenBank/DDBJ whole genome shotgun (WGS) entry which is preliminary data.</text>
</comment>
<dbReference type="AlphaFoldDB" id="A2A074"/>
<feature type="domain" description="HTH cro/C1-type" evidence="1">
    <location>
        <begin position="44"/>
        <end position="99"/>
    </location>
</feature>
<dbReference type="SUPFAM" id="SSF47413">
    <property type="entry name" value="lambda repressor-like DNA-binding domains"/>
    <property type="match status" value="1"/>
</dbReference>
<organism evidence="2 3">
    <name type="scientific">Microscilla marina ATCC 23134</name>
    <dbReference type="NCBI Taxonomy" id="313606"/>
    <lineage>
        <taxon>Bacteria</taxon>
        <taxon>Pseudomonadati</taxon>
        <taxon>Bacteroidota</taxon>
        <taxon>Cytophagia</taxon>
        <taxon>Cytophagales</taxon>
        <taxon>Microscillaceae</taxon>
        <taxon>Microscilla</taxon>
    </lineage>
</organism>
<dbReference type="EMBL" id="AAWS01000093">
    <property type="protein sequence ID" value="EAY23963.1"/>
    <property type="molecule type" value="Genomic_DNA"/>
</dbReference>
<sequence length="113" mass="13037">MSKIIHFYCYNGKYCLFYSTSFCFRVKIFIFTAMAAKNNLHDIILFHRKQAGLSRNQLAELAGVGKTVIYDLEKGKKTVKWSTITSILHTLNITINFESPLMEKYEKSLGENT</sequence>
<keyword evidence="3" id="KW-1185">Reference proteome</keyword>
<proteinExistence type="predicted"/>
<dbReference type="CDD" id="cd00093">
    <property type="entry name" value="HTH_XRE"/>
    <property type="match status" value="1"/>
</dbReference>
<reference evidence="2 3" key="1">
    <citation type="submission" date="2007-01" db="EMBL/GenBank/DDBJ databases">
        <authorList>
            <person name="Haygood M."/>
            <person name="Podell S."/>
            <person name="Anderson C."/>
            <person name="Hopkinson B."/>
            <person name="Roe K."/>
            <person name="Barbeau K."/>
            <person name="Gaasterland T."/>
            <person name="Ferriera S."/>
            <person name="Johnson J."/>
            <person name="Kravitz S."/>
            <person name="Beeson K."/>
            <person name="Sutton G."/>
            <person name="Rogers Y.-H."/>
            <person name="Friedman R."/>
            <person name="Frazier M."/>
            <person name="Venter J.C."/>
        </authorList>
    </citation>
    <scope>NUCLEOTIDE SEQUENCE [LARGE SCALE GENOMIC DNA]</scope>
    <source>
        <strain evidence="2 3">ATCC 23134</strain>
    </source>
</reference>
<dbReference type="Proteomes" id="UP000004095">
    <property type="component" value="Unassembled WGS sequence"/>
</dbReference>
<dbReference type="SMART" id="SM00530">
    <property type="entry name" value="HTH_XRE"/>
    <property type="match status" value="1"/>
</dbReference>
<evidence type="ECO:0000259" key="1">
    <source>
        <dbReference type="PROSITE" id="PS50943"/>
    </source>
</evidence>
<dbReference type="eggNOG" id="COG1476">
    <property type="taxonomic scope" value="Bacteria"/>
</dbReference>
<dbReference type="InterPro" id="IPR010982">
    <property type="entry name" value="Lambda_DNA-bd_dom_sf"/>
</dbReference>
<gene>
    <name evidence="2" type="ORF">M23134_01646</name>
</gene>
<accession>A2A074</accession>
<name>A2A074_MICM2</name>
<dbReference type="Gene3D" id="1.10.260.40">
    <property type="entry name" value="lambda repressor-like DNA-binding domains"/>
    <property type="match status" value="1"/>
</dbReference>
<dbReference type="PROSITE" id="PS50943">
    <property type="entry name" value="HTH_CROC1"/>
    <property type="match status" value="1"/>
</dbReference>
<dbReference type="InterPro" id="IPR001387">
    <property type="entry name" value="Cro/C1-type_HTH"/>
</dbReference>
<evidence type="ECO:0000313" key="3">
    <source>
        <dbReference type="Proteomes" id="UP000004095"/>
    </source>
</evidence>